<dbReference type="GeneID" id="24425883"/>
<dbReference type="OrthoDB" id="366006at2759"/>
<evidence type="ECO:0000313" key="1">
    <source>
        <dbReference type="EMBL" id="CCF75436.1"/>
    </source>
</evidence>
<reference evidence="1 2" key="2">
    <citation type="journal article" date="2013" name="PLoS ONE">
        <title>Whole genome mapping and re-organization of the nuclear and mitochondrial genomes of Babesia microti isolates.</title>
        <authorList>
            <person name="Cornillot E."/>
            <person name="Dassouli A."/>
            <person name="Garg A."/>
            <person name="Pachikara N."/>
            <person name="Randazzo S."/>
            <person name="Depoix D."/>
            <person name="Carcy B."/>
            <person name="Delbecq S."/>
            <person name="Frutos R."/>
            <person name="Silva J.C."/>
            <person name="Sutton R."/>
            <person name="Krause P.J."/>
            <person name="Mamoun C.B."/>
        </authorList>
    </citation>
    <scope>NUCLEOTIDE SEQUENCE [LARGE SCALE GENOMIC DNA]</scope>
    <source>
        <strain evidence="1 2">RI</strain>
    </source>
</reference>
<organism evidence="1 2">
    <name type="scientific">Babesia microti (strain RI)</name>
    <dbReference type="NCBI Taxonomy" id="1133968"/>
    <lineage>
        <taxon>Eukaryota</taxon>
        <taxon>Sar</taxon>
        <taxon>Alveolata</taxon>
        <taxon>Apicomplexa</taxon>
        <taxon>Aconoidasida</taxon>
        <taxon>Piroplasmida</taxon>
        <taxon>Babesiidae</taxon>
        <taxon>Babesia</taxon>
    </lineage>
</organism>
<dbReference type="VEuPathDB" id="PiroplasmaDB:BmR1_04g06195"/>
<dbReference type="KEGG" id="bmic:BmR1_04g06195"/>
<dbReference type="AlphaFoldDB" id="I7IS91"/>
<reference evidence="1 2" key="1">
    <citation type="journal article" date="2012" name="Nucleic Acids Res.">
        <title>Sequencing of the smallest Apicomplexan genome from the human pathogen Babesia microti.</title>
        <authorList>
            <person name="Cornillot E."/>
            <person name="Hadj-Kaddour K."/>
            <person name="Dassouli A."/>
            <person name="Noel B."/>
            <person name="Ranwez V."/>
            <person name="Vacherie B."/>
            <person name="Augagneur Y."/>
            <person name="Bres V."/>
            <person name="Duclos A."/>
            <person name="Randazzo S."/>
            <person name="Carcy B."/>
            <person name="Debierre-Grockiego F."/>
            <person name="Delbecq S."/>
            <person name="Moubri-Menage K."/>
            <person name="Shams-Eldin H."/>
            <person name="Usmani-Brown S."/>
            <person name="Bringaud F."/>
            <person name="Wincker P."/>
            <person name="Vivares C.P."/>
            <person name="Schwarz R.T."/>
            <person name="Schetters T.P."/>
            <person name="Krause P.J."/>
            <person name="Gorenflot A."/>
            <person name="Berry V."/>
            <person name="Barbe V."/>
            <person name="Ben Mamoun C."/>
        </authorList>
    </citation>
    <scope>NUCLEOTIDE SEQUENCE [LARGE SCALE GENOMIC DNA]</scope>
    <source>
        <strain evidence="1 2">RI</strain>
    </source>
</reference>
<name>I7IS91_BABMR</name>
<dbReference type="EMBL" id="LN871599">
    <property type="protein sequence ID" value="CCF75436.1"/>
    <property type="molecule type" value="Genomic_DNA"/>
</dbReference>
<keyword evidence="2" id="KW-1185">Reference proteome</keyword>
<dbReference type="Proteomes" id="UP000002899">
    <property type="component" value="Chromosome IV"/>
</dbReference>
<proteinExistence type="predicted"/>
<dbReference type="RefSeq" id="XP_012649844.1">
    <property type="nucleotide sequence ID" value="XM_012794390.1"/>
</dbReference>
<sequence>MDKSSKTRGIHNACSIGVKRFKDSIEFLNHDFTPSTLALSQTILVPHLADWPQRFDDSFNLKIISHRNSLLLYISQISLLIASTQQVILPLDFQSLKFHSLQSQYPVQLLITSLALIFKLGIPIRTFCIEFELQNGESEKFQKLVELRLVKLIREVEKVFNVPPMVIKMGKSEFHPVKVVSMPLYKIINYLRKNYRSIDSQIAQSPTLLLYRRQLYQLELKMVEQFQGEIEILGLEDLADNLQNLVHKYQQQFMFEGLKIAPKYVNCQSLLQVVHQNFTNRLKSVADGMLAYAVLQGGYYPRHSILKSGLGKMIDFTGRIFPFWLIKLVRKLKLPLTVTFNYLSPDAFGVSNYFQSSYRKVTPDRINYYTTVDSI</sequence>
<protein>
    <submittedName>
        <fullName evidence="1">Uncharacterized protein</fullName>
    </submittedName>
</protein>
<evidence type="ECO:0000313" key="2">
    <source>
        <dbReference type="Proteomes" id="UP000002899"/>
    </source>
</evidence>
<accession>I7IS91</accession>
<reference evidence="1 2" key="3">
    <citation type="journal article" date="2016" name="Sci. Rep.">
        <title>Genome-wide diversity and gene expression profiling of Babesia microti isolates identify polymorphic genes that mediate host-pathogen interactions.</title>
        <authorList>
            <person name="Silva J.C."/>
            <person name="Cornillot E."/>
            <person name="McCracken C."/>
            <person name="Usmani-Brown S."/>
            <person name="Dwivedi A."/>
            <person name="Ifeonu O.O."/>
            <person name="Crabtree J."/>
            <person name="Gotia H.T."/>
            <person name="Virji A.Z."/>
            <person name="Reynes C."/>
            <person name="Colinge J."/>
            <person name="Kumar V."/>
            <person name="Lawres L."/>
            <person name="Pazzi J.E."/>
            <person name="Pablo J.V."/>
            <person name="Hung C."/>
            <person name="Brancato J."/>
            <person name="Kumari P."/>
            <person name="Orvis J."/>
            <person name="Tretina K."/>
            <person name="Chibucos M."/>
            <person name="Ott S."/>
            <person name="Sadzewicz L."/>
            <person name="Sengamalay N."/>
            <person name="Shetty A.C."/>
            <person name="Su Q."/>
            <person name="Tallon L."/>
            <person name="Fraser C.M."/>
            <person name="Frutos R."/>
            <person name="Molina D.M."/>
            <person name="Krause P.J."/>
            <person name="Ben Mamoun C."/>
        </authorList>
    </citation>
    <scope>NUCLEOTIDE SEQUENCE [LARGE SCALE GENOMIC DNA]</scope>
    <source>
        <strain evidence="1 2">RI</strain>
    </source>
</reference>